<dbReference type="Proteomes" id="UP000790787">
    <property type="component" value="Chromosome 5"/>
</dbReference>
<organism evidence="1 2">
    <name type="scientific">Nicotiana tabacum</name>
    <name type="common">Common tobacco</name>
    <dbReference type="NCBI Taxonomy" id="4097"/>
    <lineage>
        <taxon>Eukaryota</taxon>
        <taxon>Viridiplantae</taxon>
        <taxon>Streptophyta</taxon>
        <taxon>Embryophyta</taxon>
        <taxon>Tracheophyta</taxon>
        <taxon>Spermatophyta</taxon>
        <taxon>Magnoliopsida</taxon>
        <taxon>eudicotyledons</taxon>
        <taxon>Gunneridae</taxon>
        <taxon>Pentapetalae</taxon>
        <taxon>asterids</taxon>
        <taxon>lamiids</taxon>
        <taxon>Solanales</taxon>
        <taxon>Solanaceae</taxon>
        <taxon>Nicotianoideae</taxon>
        <taxon>Nicotianeae</taxon>
        <taxon>Nicotiana</taxon>
    </lineage>
</organism>
<evidence type="ECO:0000313" key="1">
    <source>
        <dbReference type="Proteomes" id="UP000790787"/>
    </source>
</evidence>
<reference evidence="2" key="2">
    <citation type="submission" date="2025-08" db="UniProtKB">
        <authorList>
            <consortium name="RefSeq"/>
        </authorList>
    </citation>
    <scope>IDENTIFICATION</scope>
    <source>
        <tissue evidence="2">Leaf</tissue>
    </source>
</reference>
<name>A0AC58UHZ0_TOBAC</name>
<gene>
    <name evidence="2" type="primary">LOC142180913</name>
</gene>
<reference evidence="1" key="1">
    <citation type="journal article" date="2014" name="Nat. Commun.">
        <title>The tobacco genome sequence and its comparison with those of tomato and potato.</title>
        <authorList>
            <person name="Sierro N."/>
            <person name="Battey J.N."/>
            <person name="Ouadi S."/>
            <person name="Bakaher N."/>
            <person name="Bovet L."/>
            <person name="Willig A."/>
            <person name="Goepfert S."/>
            <person name="Peitsch M.C."/>
            <person name="Ivanov N.V."/>
        </authorList>
    </citation>
    <scope>NUCLEOTIDE SEQUENCE [LARGE SCALE GENOMIC DNA]</scope>
</reference>
<evidence type="ECO:0000313" key="2">
    <source>
        <dbReference type="RefSeq" id="XP_075109117.1"/>
    </source>
</evidence>
<sequence>MRIALQAKWKLGFITGTCNKDQFRPELHEDWETCNAIVLSWIMNIVLPDLLSGIVYASNAHLVWEDLKERFDKVNRMRIFQLHLVIATISQGTDSVRSVLGVE</sequence>
<dbReference type="RefSeq" id="XP_075109117.1">
    <property type="nucleotide sequence ID" value="XM_075253016.1"/>
</dbReference>
<proteinExistence type="predicted"/>
<accession>A0AC58UHZ0</accession>
<protein>
    <submittedName>
        <fullName evidence="2">Uncharacterized protein LOC142180913</fullName>
    </submittedName>
</protein>
<keyword evidence="1" id="KW-1185">Reference proteome</keyword>